<dbReference type="STRING" id="502025.Hoch_5922"/>
<dbReference type="KEGG" id="hoh:Hoch_5922"/>
<name>D0LIP1_HALO1</name>
<organism evidence="1 2">
    <name type="scientific">Haliangium ochraceum (strain DSM 14365 / JCM 11303 / SMP-2)</name>
    <dbReference type="NCBI Taxonomy" id="502025"/>
    <lineage>
        <taxon>Bacteria</taxon>
        <taxon>Pseudomonadati</taxon>
        <taxon>Myxococcota</taxon>
        <taxon>Polyangia</taxon>
        <taxon>Haliangiales</taxon>
        <taxon>Kofleriaceae</taxon>
        <taxon>Haliangium</taxon>
    </lineage>
</organism>
<proteinExistence type="predicted"/>
<protein>
    <submittedName>
        <fullName evidence="1">Uncharacterized protein</fullName>
    </submittedName>
</protein>
<dbReference type="AlphaFoldDB" id="D0LIP1"/>
<evidence type="ECO:0000313" key="1">
    <source>
        <dbReference type="EMBL" id="ACY18397.1"/>
    </source>
</evidence>
<sequence length="222" mass="24645">MPAELVAIDRLIADRASFEDLHSAISAARTKGAGEWWLPGLAQRWAAACVIHRRPLNDCRAAADFLIEQERDPANLASSLLGLCRMHPELARDMLPGVITALPEDAPYDLLLQARGLLAAAWAPSHVVADILLLAAHPSRGRVMLRWQLERDGIDVALALRVRRYLDAFDVLREHFAGDERRLRTLDVALRRGWWPSIDSEDVEEQYLSAAAFVNGQGSGDE</sequence>
<dbReference type="Proteomes" id="UP000001880">
    <property type="component" value="Chromosome"/>
</dbReference>
<keyword evidence="2" id="KW-1185">Reference proteome</keyword>
<gene>
    <name evidence="1" type="ordered locus">Hoch_5922</name>
</gene>
<dbReference type="HOGENOM" id="CLU_1208415_0_0_7"/>
<reference evidence="1 2" key="1">
    <citation type="journal article" date="2010" name="Stand. Genomic Sci.">
        <title>Complete genome sequence of Haliangium ochraceum type strain (SMP-2).</title>
        <authorList>
            <consortium name="US DOE Joint Genome Institute (JGI-PGF)"/>
            <person name="Ivanova N."/>
            <person name="Daum C."/>
            <person name="Lang E."/>
            <person name="Abt B."/>
            <person name="Kopitz M."/>
            <person name="Saunders E."/>
            <person name="Lapidus A."/>
            <person name="Lucas S."/>
            <person name="Glavina Del Rio T."/>
            <person name="Nolan M."/>
            <person name="Tice H."/>
            <person name="Copeland A."/>
            <person name="Cheng J.F."/>
            <person name="Chen F."/>
            <person name="Bruce D."/>
            <person name="Goodwin L."/>
            <person name="Pitluck S."/>
            <person name="Mavromatis K."/>
            <person name="Pati A."/>
            <person name="Mikhailova N."/>
            <person name="Chen A."/>
            <person name="Palaniappan K."/>
            <person name="Land M."/>
            <person name="Hauser L."/>
            <person name="Chang Y.J."/>
            <person name="Jeffries C.D."/>
            <person name="Detter J.C."/>
            <person name="Brettin T."/>
            <person name="Rohde M."/>
            <person name="Goker M."/>
            <person name="Bristow J."/>
            <person name="Markowitz V."/>
            <person name="Eisen J.A."/>
            <person name="Hugenholtz P."/>
            <person name="Kyrpides N.C."/>
            <person name="Klenk H.P."/>
        </authorList>
    </citation>
    <scope>NUCLEOTIDE SEQUENCE [LARGE SCALE GENOMIC DNA]</scope>
    <source>
        <strain evidence="2">DSM 14365 / CIP 107738 / JCM 11303 / AJ 13395 / SMP-2</strain>
    </source>
</reference>
<accession>D0LIP1</accession>
<evidence type="ECO:0000313" key="2">
    <source>
        <dbReference type="Proteomes" id="UP000001880"/>
    </source>
</evidence>
<dbReference type="EMBL" id="CP001804">
    <property type="protein sequence ID" value="ACY18397.1"/>
    <property type="molecule type" value="Genomic_DNA"/>
</dbReference>